<comment type="similarity">
    <text evidence="3 18 19">Belongs to the FMO family.</text>
</comment>
<comment type="subcellular location">
    <subcellularLocation>
        <location evidence="2">Endoplasmic reticulum membrane</location>
        <topology evidence="2">Single-pass membrane protein</topology>
    </subcellularLocation>
</comment>
<comment type="cofactor">
    <cofactor evidence="1 18 19">
        <name>FAD</name>
        <dbReference type="ChEBI" id="CHEBI:57692"/>
    </cofactor>
</comment>
<dbReference type="PANTHER" id="PTHR23023">
    <property type="entry name" value="DIMETHYLANILINE MONOOXYGENASE"/>
    <property type="match status" value="1"/>
</dbReference>
<keyword evidence="7 18" id="KW-0274">FAD</keyword>
<evidence type="ECO:0000313" key="21">
    <source>
        <dbReference type="EMBL" id="GFR96937.1"/>
    </source>
</evidence>
<comment type="caution">
    <text evidence="21">The sequence shown here is derived from an EMBL/GenBank/DDBJ whole genome shotgun (WGS) entry which is preliminary data.</text>
</comment>
<keyword evidence="9 20" id="KW-1133">Transmembrane helix</keyword>
<dbReference type="EC" id="1.-.-.-" evidence="19"/>
<protein>
    <recommendedName>
        <fullName evidence="19">Flavin-containing monooxygenase</fullName>
        <ecNumber evidence="19">1.-.-.-</ecNumber>
    </recommendedName>
</protein>
<comment type="catalytic activity">
    <reaction evidence="15">
        <text>hypotaurine + NADPH + O2 + H(+) = taurine + NADP(+) + H2O</text>
        <dbReference type="Rhea" id="RHEA:69819"/>
        <dbReference type="ChEBI" id="CHEBI:15377"/>
        <dbReference type="ChEBI" id="CHEBI:15378"/>
        <dbReference type="ChEBI" id="CHEBI:15379"/>
        <dbReference type="ChEBI" id="CHEBI:57783"/>
        <dbReference type="ChEBI" id="CHEBI:57853"/>
        <dbReference type="ChEBI" id="CHEBI:58349"/>
        <dbReference type="ChEBI" id="CHEBI:507393"/>
        <dbReference type="EC" id="1.14.13.8"/>
    </reaction>
    <physiologicalReaction direction="left-to-right" evidence="15">
        <dbReference type="Rhea" id="RHEA:69820"/>
    </physiologicalReaction>
</comment>
<dbReference type="GO" id="GO:0004499">
    <property type="term" value="F:N,N-dimethylaniline monooxygenase activity"/>
    <property type="evidence" value="ECO:0007669"/>
    <property type="project" value="UniProtKB-UniRule"/>
</dbReference>
<dbReference type="GO" id="GO:0005789">
    <property type="term" value="C:endoplasmic reticulum membrane"/>
    <property type="evidence" value="ECO:0007669"/>
    <property type="project" value="UniProtKB-SubCell"/>
</dbReference>
<feature type="transmembrane region" description="Helical" evidence="20">
    <location>
        <begin position="534"/>
        <end position="552"/>
    </location>
</feature>
<dbReference type="GO" id="GO:0050660">
    <property type="term" value="F:flavin adenine dinucleotide binding"/>
    <property type="evidence" value="ECO:0007669"/>
    <property type="project" value="InterPro"/>
</dbReference>
<keyword evidence="22" id="KW-1185">Reference proteome</keyword>
<evidence type="ECO:0000313" key="22">
    <source>
        <dbReference type="Proteomes" id="UP000762676"/>
    </source>
</evidence>
<name>A0AAV4HFK6_9GAST</name>
<evidence type="ECO:0000256" key="19">
    <source>
        <dbReference type="RuleBase" id="RU361177"/>
    </source>
</evidence>
<dbReference type="Proteomes" id="UP000762676">
    <property type="component" value="Unassembled WGS sequence"/>
</dbReference>
<gene>
    <name evidence="21" type="ORF">ElyMa_006311500</name>
</gene>
<comment type="catalytic activity">
    <reaction evidence="14">
        <text>hypotaurine + NADH + O2 + H(+) = taurine + NAD(+) + H2O</text>
        <dbReference type="Rhea" id="RHEA:74111"/>
        <dbReference type="ChEBI" id="CHEBI:15377"/>
        <dbReference type="ChEBI" id="CHEBI:15378"/>
        <dbReference type="ChEBI" id="CHEBI:15379"/>
        <dbReference type="ChEBI" id="CHEBI:57540"/>
        <dbReference type="ChEBI" id="CHEBI:57853"/>
        <dbReference type="ChEBI" id="CHEBI:57945"/>
        <dbReference type="ChEBI" id="CHEBI:507393"/>
        <dbReference type="EC" id="1.14.13.8"/>
    </reaction>
    <physiologicalReaction direction="left-to-right" evidence="14">
        <dbReference type="Rhea" id="RHEA:74112"/>
    </physiologicalReaction>
</comment>
<accession>A0AAV4HFK6</accession>
<evidence type="ECO:0000256" key="17">
    <source>
        <dbReference type="ARBA" id="ARBA00049443"/>
    </source>
</evidence>
<keyword evidence="8 18" id="KW-0521">NADP</keyword>
<evidence type="ECO:0000256" key="13">
    <source>
        <dbReference type="ARBA" id="ARBA00045957"/>
    </source>
</evidence>
<dbReference type="FunFam" id="3.50.50.60:FF:000159">
    <property type="entry name" value="Dimethylaniline monooxygenase [N-oxide-forming]"/>
    <property type="match status" value="1"/>
</dbReference>
<evidence type="ECO:0000256" key="15">
    <source>
        <dbReference type="ARBA" id="ARBA00048041"/>
    </source>
</evidence>
<keyword evidence="5 20" id="KW-0812">Transmembrane</keyword>
<keyword evidence="6 18" id="KW-0256">Endoplasmic reticulum</keyword>
<evidence type="ECO:0000256" key="4">
    <source>
        <dbReference type="ARBA" id="ARBA00022630"/>
    </source>
</evidence>
<keyword evidence="12 18" id="KW-0472">Membrane</keyword>
<evidence type="ECO:0000256" key="9">
    <source>
        <dbReference type="ARBA" id="ARBA00022989"/>
    </source>
</evidence>
<organism evidence="21 22">
    <name type="scientific">Elysia marginata</name>
    <dbReference type="NCBI Taxonomy" id="1093978"/>
    <lineage>
        <taxon>Eukaryota</taxon>
        <taxon>Metazoa</taxon>
        <taxon>Spiralia</taxon>
        <taxon>Lophotrochozoa</taxon>
        <taxon>Mollusca</taxon>
        <taxon>Gastropoda</taxon>
        <taxon>Heterobranchia</taxon>
        <taxon>Euthyneura</taxon>
        <taxon>Panpulmonata</taxon>
        <taxon>Sacoglossa</taxon>
        <taxon>Placobranchoidea</taxon>
        <taxon>Plakobranchidae</taxon>
        <taxon>Elysia</taxon>
    </lineage>
</organism>
<evidence type="ECO:0000256" key="20">
    <source>
        <dbReference type="SAM" id="Phobius"/>
    </source>
</evidence>
<evidence type="ECO:0000256" key="3">
    <source>
        <dbReference type="ARBA" id="ARBA00009183"/>
    </source>
</evidence>
<evidence type="ECO:0000256" key="6">
    <source>
        <dbReference type="ARBA" id="ARBA00022824"/>
    </source>
</evidence>
<evidence type="ECO:0000256" key="18">
    <source>
        <dbReference type="PIRNR" id="PIRNR000332"/>
    </source>
</evidence>
<dbReference type="PRINTS" id="PR00370">
    <property type="entry name" value="FMOXYGENASE"/>
</dbReference>
<evidence type="ECO:0000256" key="8">
    <source>
        <dbReference type="ARBA" id="ARBA00022857"/>
    </source>
</evidence>
<dbReference type="PIRSF" id="PIRSF000332">
    <property type="entry name" value="FMO"/>
    <property type="match status" value="1"/>
</dbReference>
<dbReference type="SUPFAM" id="SSF51905">
    <property type="entry name" value="FAD/NAD(P)-binding domain"/>
    <property type="match status" value="2"/>
</dbReference>
<dbReference type="InterPro" id="IPR020946">
    <property type="entry name" value="Flavin_mOase-like"/>
</dbReference>
<sequence length="557" mass="62962">MPKPSVCVIGAGISGLAAIKECKNVGLDPVCYELNSDLGGIWTSDRNGKTSNTPWAWDNLITNTSKYIITFSDFHATQDTPPFLTRNDVYEYFRSYAEHFQLTDCIQYDTRVLKVRKTPDHSSTGQWEVFTCPTSQFHGRDKRCGLAVSKEDLNRCHKEVFDVVLVCSGCFKIPVYPEIPGLDSFPGIVRHSFDYKSGFVYEDKKVLVVGNSFSAGDVANDVSMYSKKVVDLTVGRGTWIAPRVHHGGLPTDRNPSRYQLYYETEENTNNKIIADCQSRLDHFASGINPDEPPTRSAFMLGDEIYLKILTDRVRIKDELLRFNGSTAEFKSGAKTCDIDAVIFCTGYKGDMSFVEDVNVSIDRGRMDLYNFMLPIEEKHHTLAFLGFLAGDGAPSQAIELQARYAARLITGKIAPPSKEAMKRNIETMKSFSYARKGKFSYQIPLLKLCDFIASEIGVYPRFWRVFWRDPILAFRLWSGPIFSAQYRLLGPDSDWKKARAACYRAHEVMTSNPTERGKVTVRRDDVTAARRRQLFFLICGVSAMVAVGYVGFSRSWF</sequence>
<evidence type="ECO:0000256" key="10">
    <source>
        <dbReference type="ARBA" id="ARBA00023002"/>
    </source>
</evidence>
<evidence type="ECO:0000256" key="2">
    <source>
        <dbReference type="ARBA" id="ARBA00004389"/>
    </source>
</evidence>
<dbReference type="EMBL" id="BMAT01012681">
    <property type="protein sequence ID" value="GFR96937.1"/>
    <property type="molecule type" value="Genomic_DNA"/>
</dbReference>
<evidence type="ECO:0000256" key="11">
    <source>
        <dbReference type="ARBA" id="ARBA00023033"/>
    </source>
</evidence>
<reference evidence="21 22" key="1">
    <citation type="journal article" date="2021" name="Elife">
        <title>Chloroplast acquisition without the gene transfer in kleptoplastic sea slugs, Plakobranchus ocellatus.</title>
        <authorList>
            <person name="Maeda T."/>
            <person name="Takahashi S."/>
            <person name="Yoshida T."/>
            <person name="Shimamura S."/>
            <person name="Takaki Y."/>
            <person name="Nagai Y."/>
            <person name="Toyoda A."/>
            <person name="Suzuki Y."/>
            <person name="Arimoto A."/>
            <person name="Ishii H."/>
            <person name="Satoh N."/>
            <person name="Nishiyama T."/>
            <person name="Hasebe M."/>
            <person name="Maruyama T."/>
            <person name="Minagawa J."/>
            <person name="Obokata J."/>
            <person name="Shigenobu S."/>
        </authorList>
    </citation>
    <scope>NUCLEOTIDE SEQUENCE [LARGE SCALE GENOMIC DNA]</scope>
</reference>
<dbReference type="InterPro" id="IPR050346">
    <property type="entry name" value="FMO-like"/>
</dbReference>
<comment type="catalytic activity">
    <reaction evidence="17">
        <text>N,N-dimethylaniline + NADPH + O2 + H(+) = N,N-dimethylaniline N-oxide + NADP(+) + H2O</text>
        <dbReference type="Rhea" id="RHEA:24468"/>
        <dbReference type="ChEBI" id="CHEBI:15377"/>
        <dbReference type="ChEBI" id="CHEBI:15378"/>
        <dbReference type="ChEBI" id="CHEBI:15379"/>
        <dbReference type="ChEBI" id="CHEBI:16269"/>
        <dbReference type="ChEBI" id="CHEBI:17735"/>
        <dbReference type="ChEBI" id="CHEBI:57783"/>
        <dbReference type="ChEBI" id="CHEBI:58349"/>
        <dbReference type="EC" id="1.14.13.8"/>
    </reaction>
    <physiologicalReaction direction="left-to-right" evidence="17">
        <dbReference type="Rhea" id="RHEA:24469"/>
    </physiologicalReaction>
</comment>
<evidence type="ECO:0000256" key="7">
    <source>
        <dbReference type="ARBA" id="ARBA00022827"/>
    </source>
</evidence>
<proteinExistence type="inferred from homology"/>
<evidence type="ECO:0000256" key="12">
    <source>
        <dbReference type="ARBA" id="ARBA00023136"/>
    </source>
</evidence>
<dbReference type="InterPro" id="IPR000960">
    <property type="entry name" value="Flavin_mOase"/>
</dbReference>
<dbReference type="Pfam" id="PF00743">
    <property type="entry name" value="FMO-like"/>
    <property type="match status" value="1"/>
</dbReference>
<dbReference type="GO" id="GO:0034899">
    <property type="term" value="F:trimethylamine monooxygenase activity"/>
    <property type="evidence" value="ECO:0007669"/>
    <property type="project" value="UniProtKB-EC"/>
</dbReference>
<comment type="catalytic activity">
    <reaction evidence="16">
        <text>trimethylamine + NADPH + O2 = trimethylamine N-oxide + NADP(+) + H2O</text>
        <dbReference type="Rhea" id="RHEA:31979"/>
        <dbReference type="ChEBI" id="CHEBI:15377"/>
        <dbReference type="ChEBI" id="CHEBI:15379"/>
        <dbReference type="ChEBI" id="CHEBI:15724"/>
        <dbReference type="ChEBI" id="CHEBI:57783"/>
        <dbReference type="ChEBI" id="CHEBI:58349"/>
        <dbReference type="ChEBI" id="CHEBI:58389"/>
        <dbReference type="EC" id="1.14.13.148"/>
    </reaction>
    <physiologicalReaction direction="left-to-right" evidence="16">
        <dbReference type="Rhea" id="RHEA:31980"/>
    </physiologicalReaction>
</comment>
<dbReference type="Gene3D" id="3.50.50.60">
    <property type="entry name" value="FAD/NAD(P)-binding domain"/>
    <property type="match status" value="1"/>
</dbReference>
<evidence type="ECO:0000256" key="14">
    <source>
        <dbReference type="ARBA" id="ARBA00047338"/>
    </source>
</evidence>
<dbReference type="GO" id="GO:0050661">
    <property type="term" value="F:NADP binding"/>
    <property type="evidence" value="ECO:0007669"/>
    <property type="project" value="InterPro"/>
</dbReference>
<keyword evidence="4 18" id="KW-0285">Flavoprotein</keyword>
<comment type="function">
    <text evidence="13">Broad spectrum monooxygenase that catalyzes the oxygenation of a wide variety of nitrogen- and sulfur-containing compounds including xenobiotics. Catalyzes the S-oxygenation of hypotaurine to produce taurine, an organic osmolyte involved in cell volume regulation as well as a variety of cytoprotective and developmental processes. In vitro, catalyzes the N-oxygenation of trimethylamine (TMA) to produce trimethylamine N-oxide (TMAO) and could therefore participate to the detoxification of this compound that is generated by the action of gut microbiota from dietary precursors such as choline, choline containing compounds, betaine or L-carnitine.</text>
</comment>
<keyword evidence="10 18" id="KW-0560">Oxidoreductase</keyword>
<dbReference type="AlphaFoldDB" id="A0AAV4HFK6"/>
<keyword evidence="11 18" id="KW-0503">Monooxygenase</keyword>
<evidence type="ECO:0000256" key="5">
    <source>
        <dbReference type="ARBA" id="ARBA00022692"/>
    </source>
</evidence>
<dbReference type="InterPro" id="IPR036188">
    <property type="entry name" value="FAD/NAD-bd_sf"/>
</dbReference>
<evidence type="ECO:0000256" key="16">
    <source>
        <dbReference type="ARBA" id="ARBA00048088"/>
    </source>
</evidence>
<evidence type="ECO:0000256" key="1">
    <source>
        <dbReference type="ARBA" id="ARBA00001974"/>
    </source>
</evidence>